<evidence type="ECO:0000313" key="4">
    <source>
        <dbReference type="Proteomes" id="UP001610411"/>
    </source>
</evidence>
<sequence>MKLLLWACIVSVAFARRRRFPFFGEDYNGYYHSLNPSLNIPYGLRNLPPPLYYSPVNTIPNFPGNPDTDTRLPPYPWILTVPGGPYIYNIPGFPSATRLTDPFLPRPLPGVSLVVPPSRIYAAPAAPAAPPIVAEPASAAPVAAEPVSAAPVAAEPASAAPVATEPVSAAPVAVDAASAAPVAADSPAAEPTPVQFPVAELNEAEPAAAEPAAPKHQPSPSLDKVKK</sequence>
<protein>
    <submittedName>
        <fullName evidence="3">Proline-rich protein 27</fullName>
    </submittedName>
</protein>
<organism evidence="3 4">
    <name type="scientific">Daubentonia madagascariensis</name>
    <name type="common">Aye-aye</name>
    <name type="synonym">Sciurus madagascariensis</name>
    <dbReference type="NCBI Taxonomy" id="31869"/>
    <lineage>
        <taxon>Eukaryota</taxon>
        <taxon>Metazoa</taxon>
        <taxon>Chordata</taxon>
        <taxon>Craniata</taxon>
        <taxon>Vertebrata</taxon>
        <taxon>Euteleostomi</taxon>
        <taxon>Mammalia</taxon>
        <taxon>Eutheria</taxon>
        <taxon>Euarchontoglires</taxon>
        <taxon>Primates</taxon>
        <taxon>Strepsirrhini</taxon>
        <taxon>Chiromyiformes</taxon>
        <taxon>Daubentoniidae</taxon>
        <taxon>Daubentonia</taxon>
    </lineage>
</organism>
<name>A0ABD2EN07_DAUMA</name>
<dbReference type="PANTHER" id="PTHR39415:SF1">
    <property type="entry name" value="PROLINE-RICH PROTEIN 27"/>
    <property type="match status" value="1"/>
</dbReference>
<dbReference type="InterPro" id="IPR033533">
    <property type="entry name" value="PRR27"/>
</dbReference>
<keyword evidence="4" id="KW-1185">Reference proteome</keyword>
<proteinExistence type="predicted"/>
<gene>
    <name evidence="3" type="ORF">WCI35_008787</name>
</gene>
<dbReference type="EMBL" id="JBFSEQ010000003">
    <property type="protein sequence ID" value="KAL2780368.1"/>
    <property type="molecule type" value="Genomic_DNA"/>
</dbReference>
<accession>A0ABD2EN07</accession>
<comment type="caution">
    <text evidence="3">The sequence shown here is derived from an EMBL/GenBank/DDBJ whole genome shotgun (WGS) entry which is preliminary data.</text>
</comment>
<reference evidence="3 4" key="1">
    <citation type="journal article" date="2024" name="G3 (Bethesda)">
        <title>A hybrid genome assembly of the endangered aye-aye (Daubentonia madagascariensis).</title>
        <authorList>
            <person name="Versoza C.J."/>
            <person name="Pfeifer S.P."/>
        </authorList>
    </citation>
    <scope>NUCLEOTIDE SEQUENCE [LARGE SCALE GENOMIC DNA]</scope>
    <source>
        <strain evidence="3">6821</strain>
    </source>
</reference>
<dbReference type="AlphaFoldDB" id="A0ABD2EN07"/>
<evidence type="ECO:0000256" key="2">
    <source>
        <dbReference type="SAM" id="SignalP"/>
    </source>
</evidence>
<feature type="chain" id="PRO_5044866804" evidence="2">
    <location>
        <begin position="16"/>
        <end position="227"/>
    </location>
</feature>
<dbReference type="PANTHER" id="PTHR39415">
    <property type="entry name" value="PROLINE-RICH PROTEIN 27"/>
    <property type="match status" value="1"/>
</dbReference>
<feature type="signal peptide" evidence="2">
    <location>
        <begin position="1"/>
        <end position="15"/>
    </location>
</feature>
<dbReference type="Proteomes" id="UP001610411">
    <property type="component" value="Unassembled WGS sequence"/>
</dbReference>
<evidence type="ECO:0000313" key="3">
    <source>
        <dbReference type="EMBL" id="KAL2780368.1"/>
    </source>
</evidence>
<evidence type="ECO:0000256" key="1">
    <source>
        <dbReference type="SAM" id="MobiDB-lite"/>
    </source>
</evidence>
<feature type="compositionally biased region" description="Low complexity" evidence="1">
    <location>
        <begin position="204"/>
        <end position="214"/>
    </location>
</feature>
<feature type="region of interest" description="Disordered" evidence="1">
    <location>
        <begin position="183"/>
        <end position="227"/>
    </location>
</feature>
<keyword evidence="2" id="KW-0732">Signal</keyword>